<name>B5LVM4_CONLF</name>
<dbReference type="GO" id="GO:0030154">
    <property type="term" value="P:cell differentiation"/>
    <property type="evidence" value="ECO:0007669"/>
    <property type="project" value="TreeGrafter"/>
</dbReference>
<organism evidence="8">
    <name type="scientific">Convolutriloba longifissura</name>
    <name type="common">Red flatworm</name>
    <name type="synonym">Acoelomorph flatworm</name>
    <dbReference type="NCBI Taxonomy" id="536236"/>
    <lineage>
        <taxon>Eukaryota</taxon>
        <taxon>Metazoa</taxon>
        <taxon>Xenacoelomorpha</taxon>
        <taxon>Acoelomorpha</taxon>
        <taxon>Acoela</taxon>
        <taxon>Sagittiferidae</taxon>
        <taxon>Convolutriloba</taxon>
    </lineage>
</organism>
<dbReference type="InterPro" id="IPR001356">
    <property type="entry name" value="HD"/>
</dbReference>
<evidence type="ECO:0000313" key="8">
    <source>
        <dbReference type="EMBL" id="ACG70806.1"/>
    </source>
</evidence>
<evidence type="ECO:0000256" key="3">
    <source>
        <dbReference type="ARBA" id="ARBA00023242"/>
    </source>
</evidence>
<feature type="region of interest" description="Disordered" evidence="6">
    <location>
        <begin position="24"/>
        <end position="43"/>
    </location>
</feature>
<dbReference type="PRINTS" id="PR00024">
    <property type="entry name" value="HOMEOBOX"/>
</dbReference>
<proteinExistence type="evidence at transcript level"/>
<dbReference type="GO" id="GO:0000981">
    <property type="term" value="F:DNA-binding transcription factor activity, RNA polymerase II-specific"/>
    <property type="evidence" value="ECO:0007669"/>
    <property type="project" value="InterPro"/>
</dbReference>
<dbReference type="Gene3D" id="1.10.10.60">
    <property type="entry name" value="Homeodomain-like"/>
    <property type="match status" value="1"/>
</dbReference>
<evidence type="ECO:0000256" key="6">
    <source>
        <dbReference type="SAM" id="MobiDB-lite"/>
    </source>
</evidence>
<dbReference type="GO" id="GO:0000978">
    <property type="term" value="F:RNA polymerase II cis-regulatory region sequence-specific DNA binding"/>
    <property type="evidence" value="ECO:0007669"/>
    <property type="project" value="TreeGrafter"/>
</dbReference>
<reference evidence="8" key="1">
    <citation type="journal article" date="2008" name="Nature">
        <title>Acoel development indicates the independent evolution of the bilaterian mouth and anus.</title>
        <authorList>
            <person name="Hejnol A."/>
            <person name="Martindale M.Q."/>
        </authorList>
    </citation>
    <scope>NUCLEOTIDE SEQUENCE</scope>
</reference>
<dbReference type="GO" id="GO:0005634">
    <property type="term" value="C:nucleus"/>
    <property type="evidence" value="ECO:0007669"/>
    <property type="project" value="UniProtKB-SubCell"/>
</dbReference>
<dbReference type="InterPro" id="IPR050460">
    <property type="entry name" value="Distal-less_Homeobox_TF"/>
</dbReference>
<dbReference type="PANTHER" id="PTHR24327:SF81">
    <property type="entry name" value="HOMEOTIC PROTEIN DISTAL-LESS-RELATED"/>
    <property type="match status" value="1"/>
</dbReference>
<dbReference type="AlphaFoldDB" id="B5LVM4"/>
<evidence type="ECO:0000259" key="7">
    <source>
        <dbReference type="PROSITE" id="PS50071"/>
    </source>
</evidence>
<dbReference type="PANTHER" id="PTHR24327">
    <property type="entry name" value="HOMEOBOX PROTEIN"/>
    <property type="match status" value="1"/>
</dbReference>
<feature type="region of interest" description="Disordered" evidence="6">
    <location>
        <begin position="61"/>
        <end position="82"/>
    </location>
</feature>
<accession>B5LVM4</accession>
<dbReference type="InterPro" id="IPR020479">
    <property type="entry name" value="HD_metazoa"/>
</dbReference>
<evidence type="ECO:0000256" key="5">
    <source>
        <dbReference type="RuleBase" id="RU000682"/>
    </source>
</evidence>
<evidence type="ECO:0000256" key="4">
    <source>
        <dbReference type="PROSITE-ProRule" id="PRU00108"/>
    </source>
</evidence>
<feature type="compositionally biased region" description="Low complexity" evidence="6">
    <location>
        <begin position="232"/>
        <end position="243"/>
    </location>
</feature>
<feature type="compositionally biased region" description="Low complexity" evidence="6">
    <location>
        <begin position="93"/>
        <end position="107"/>
    </location>
</feature>
<feature type="compositionally biased region" description="Acidic residues" evidence="6">
    <location>
        <begin position="336"/>
        <end position="346"/>
    </location>
</feature>
<feature type="region of interest" description="Disordered" evidence="6">
    <location>
        <begin position="184"/>
        <end position="243"/>
    </location>
</feature>
<dbReference type="InterPro" id="IPR000047">
    <property type="entry name" value="HTH_motif"/>
</dbReference>
<dbReference type="PROSITE" id="PS00027">
    <property type="entry name" value="HOMEOBOX_1"/>
    <property type="match status" value="1"/>
</dbReference>
<feature type="domain" description="Homeobox" evidence="7">
    <location>
        <begin position="253"/>
        <end position="313"/>
    </location>
</feature>
<feature type="region of interest" description="Disordered" evidence="6">
    <location>
        <begin position="312"/>
        <end position="350"/>
    </location>
</feature>
<keyword evidence="1 4" id="KW-0238">DNA-binding</keyword>
<evidence type="ECO:0000256" key="1">
    <source>
        <dbReference type="ARBA" id="ARBA00023125"/>
    </source>
</evidence>
<dbReference type="SMART" id="SM00389">
    <property type="entry name" value="HOX"/>
    <property type="match status" value="1"/>
</dbReference>
<sequence length="536" mass="56582">MQNIINHSQLSPSSREQHLRGDSANDLLMGKTPPGFPYHHPDFPQSAGAFPYGIAGLAGQHHQASTIQHHPSHGNPTAGFASNPYMQMAAASGHPGNPQHPQNPFHNPHGNPMMNYAMAVANQDPAFLQHHYRSQAHAAAAAGFPGYLASQMYPQQPGSPQGNPYAGAAAGAFGQSGLASRGGAGLGYGASPPPNSQLMDPSPRGDGALSGEKDIDGESPKNGTPGGGGGNPNNPSSVAPNSNLTLLSVKGGKKLRKPRTIYSTVQIQQLTRRFQRTQYLALPERAELAAALGLTQTQVKIWFQNKRSKMKKLMKGNPGGQDANFDPSAMSPEDAIKDEEGDDDLDQTGGDLSIDQNQASNDIINATTNPALQGGTNHMAPNVTLANPATPGQPMSHVPHTIGHPIPVQSPWNMTMSHPGSNPGNQIPQIPQVPNSSVPPTVPQNPLGGYLDSSNIAEMIANSRAASMDQNAPPNIKVEMPTGLDMTQGSMHPNPLGIRPHVPVMTLNPSAHHEWYSHQKSGLPAHLMPPSHSIAQ</sequence>
<feature type="region of interest" description="Disordered" evidence="6">
    <location>
        <begin position="88"/>
        <end position="107"/>
    </location>
</feature>
<dbReference type="PRINTS" id="PR00031">
    <property type="entry name" value="HTHREPRESSR"/>
</dbReference>
<protein>
    <submittedName>
        <fullName evidence="8">Dlx</fullName>
    </submittedName>
</protein>
<dbReference type="Pfam" id="PF00046">
    <property type="entry name" value="Homeodomain"/>
    <property type="match status" value="1"/>
</dbReference>
<evidence type="ECO:0000256" key="2">
    <source>
        <dbReference type="ARBA" id="ARBA00023155"/>
    </source>
</evidence>
<dbReference type="PROSITE" id="PS50071">
    <property type="entry name" value="HOMEOBOX_2"/>
    <property type="match status" value="1"/>
</dbReference>
<keyword evidence="3 4" id="KW-0539">Nucleus</keyword>
<keyword evidence="2 4" id="KW-0371">Homeobox</keyword>
<dbReference type="SUPFAM" id="SSF46689">
    <property type="entry name" value="Homeodomain-like"/>
    <property type="match status" value="1"/>
</dbReference>
<comment type="subcellular location">
    <subcellularLocation>
        <location evidence="4 5">Nucleus</location>
    </subcellularLocation>
</comment>
<feature type="DNA-binding region" description="Homeobox" evidence="4">
    <location>
        <begin position="255"/>
        <end position="314"/>
    </location>
</feature>
<dbReference type="FunFam" id="1.10.10.60:FF:000424">
    <property type="entry name" value="ANTP homeobox protein"/>
    <property type="match status" value="1"/>
</dbReference>
<dbReference type="InterPro" id="IPR009057">
    <property type="entry name" value="Homeodomain-like_sf"/>
</dbReference>
<dbReference type="CDD" id="cd00086">
    <property type="entry name" value="homeodomain"/>
    <property type="match status" value="1"/>
</dbReference>
<dbReference type="InterPro" id="IPR017970">
    <property type="entry name" value="Homeobox_CS"/>
</dbReference>
<dbReference type="EMBL" id="EU914949">
    <property type="protein sequence ID" value="ACG70806.1"/>
    <property type="molecule type" value="mRNA"/>
</dbReference>